<sequence length="323" mass="37362">MGRILIITIRAKGGGAEKIIQNIINLDTNEFKWINMESFLGTSFLYRYAKFMLLICKNIGDSDKILLGSEGILGFLVLPFKIFYKKKFILWNHCYFNDYKEFLSKKNKILYRISYALYPLRINASPASESGTFIPNPYSFLDFCSANMFLSKKEIILLSISSLAELKRVDLTIELLRSLPANIRLNIYGEGIEKNNLENLVNQYDISDRARFLGFRQNPFDFDANDARILIINSKTEALPTIILESVERFVPVIVCSYTGVEYWQNLKSVFVLEKITSEKILEIIDCLKKLSDSEYADLFISDINKLKKQHSYDNFIDLLETF</sequence>
<dbReference type="PANTHER" id="PTHR12526">
    <property type="entry name" value="GLYCOSYLTRANSFERASE"/>
    <property type="match status" value="1"/>
</dbReference>
<gene>
    <name evidence="3" type="ORF">BTO23_18900</name>
    <name evidence="2" type="ORF">GCM10007855_33080</name>
</gene>
<protein>
    <recommendedName>
        <fullName evidence="1">Glycosyl transferase family 1 domain-containing protein</fullName>
    </recommendedName>
</protein>
<dbReference type="GO" id="GO:1901135">
    <property type="term" value="P:carbohydrate derivative metabolic process"/>
    <property type="evidence" value="ECO:0007669"/>
    <property type="project" value="UniProtKB-ARBA"/>
</dbReference>
<dbReference type="Proteomes" id="UP000239273">
    <property type="component" value="Unassembled WGS sequence"/>
</dbReference>
<organism evidence="3 4">
    <name type="scientific">Aliivibrio sifiae</name>
    <dbReference type="NCBI Taxonomy" id="566293"/>
    <lineage>
        <taxon>Bacteria</taxon>
        <taxon>Pseudomonadati</taxon>
        <taxon>Pseudomonadota</taxon>
        <taxon>Gammaproteobacteria</taxon>
        <taxon>Vibrionales</taxon>
        <taxon>Vibrionaceae</taxon>
        <taxon>Aliivibrio</taxon>
    </lineage>
</organism>
<dbReference type="GO" id="GO:0016757">
    <property type="term" value="F:glycosyltransferase activity"/>
    <property type="evidence" value="ECO:0007669"/>
    <property type="project" value="InterPro"/>
</dbReference>
<feature type="domain" description="Glycosyl transferase family 1" evidence="1">
    <location>
        <begin position="151"/>
        <end position="282"/>
    </location>
</feature>
<dbReference type="Gene3D" id="3.40.50.2000">
    <property type="entry name" value="Glycogen Phosphorylase B"/>
    <property type="match status" value="1"/>
</dbReference>
<dbReference type="SUPFAM" id="SSF53756">
    <property type="entry name" value="UDP-Glycosyltransferase/glycogen phosphorylase"/>
    <property type="match status" value="1"/>
</dbReference>
<comment type="caution">
    <text evidence="3">The sequence shown here is derived from an EMBL/GenBank/DDBJ whole genome shotgun (WGS) entry which is preliminary data.</text>
</comment>
<evidence type="ECO:0000259" key="1">
    <source>
        <dbReference type="Pfam" id="PF00534"/>
    </source>
</evidence>
<evidence type="ECO:0000313" key="5">
    <source>
        <dbReference type="Proteomes" id="UP001156660"/>
    </source>
</evidence>
<name>A0A2S7X5S6_9GAMM</name>
<reference evidence="2" key="4">
    <citation type="submission" date="2023-01" db="EMBL/GenBank/DDBJ databases">
        <title>Draft genome sequence of Aliivibrio sifiae strain NBRC 105001.</title>
        <authorList>
            <person name="Sun Q."/>
            <person name="Mori K."/>
        </authorList>
    </citation>
    <scope>NUCLEOTIDE SEQUENCE</scope>
    <source>
        <strain evidence="2">NBRC 105001</strain>
    </source>
</reference>
<dbReference type="AlphaFoldDB" id="A0A2S7X5S6"/>
<dbReference type="OrthoDB" id="9792269at2"/>
<reference evidence="5" key="3">
    <citation type="journal article" date="2019" name="Int. J. Syst. Evol. Microbiol.">
        <title>The Global Catalogue of Microorganisms (GCM) 10K type strain sequencing project: providing services to taxonomists for standard genome sequencing and annotation.</title>
        <authorList>
            <consortium name="The Broad Institute Genomics Platform"/>
            <consortium name="The Broad Institute Genome Sequencing Center for Infectious Disease"/>
            <person name="Wu L."/>
            <person name="Ma J."/>
        </authorList>
    </citation>
    <scope>NUCLEOTIDE SEQUENCE [LARGE SCALE GENOMIC DNA]</scope>
    <source>
        <strain evidence="5">NBRC 105001</strain>
    </source>
</reference>
<evidence type="ECO:0000313" key="3">
    <source>
        <dbReference type="EMBL" id="PQJ85389.1"/>
    </source>
</evidence>
<dbReference type="EMBL" id="MSCP01000003">
    <property type="protein sequence ID" value="PQJ85389.1"/>
    <property type="molecule type" value="Genomic_DNA"/>
</dbReference>
<dbReference type="Pfam" id="PF00534">
    <property type="entry name" value="Glycos_transf_1"/>
    <property type="match status" value="1"/>
</dbReference>
<evidence type="ECO:0000313" key="2">
    <source>
        <dbReference type="EMBL" id="GLR76433.1"/>
    </source>
</evidence>
<reference evidence="2" key="1">
    <citation type="journal article" date="2014" name="Int. J. Syst. Evol. Microbiol.">
        <title>Complete genome of a new Firmicutes species belonging to the dominant human colonic microbiota ('Ruminococcus bicirculans') reveals two chromosomes and a selective capacity to utilize plant glucans.</title>
        <authorList>
            <consortium name="NISC Comparative Sequencing Program"/>
            <person name="Wegmann U."/>
            <person name="Louis P."/>
            <person name="Goesmann A."/>
            <person name="Henrissat B."/>
            <person name="Duncan S.H."/>
            <person name="Flint H.J."/>
        </authorList>
    </citation>
    <scope>NUCLEOTIDE SEQUENCE</scope>
    <source>
        <strain evidence="2">NBRC 105001</strain>
    </source>
</reference>
<reference evidence="3 4" key="2">
    <citation type="submission" date="2016-12" db="EMBL/GenBank/DDBJ databases">
        <title>Diversity of luminous bacteria.</title>
        <authorList>
            <person name="Yoshizawa S."/>
            <person name="Kogure K."/>
        </authorList>
    </citation>
    <scope>NUCLEOTIDE SEQUENCE [LARGE SCALE GENOMIC DNA]</scope>
    <source>
        <strain evidence="3 4">NBRC 105001</strain>
    </source>
</reference>
<keyword evidence="5" id="KW-1185">Reference proteome</keyword>
<proteinExistence type="predicted"/>
<dbReference type="EMBL" id="BSOU01000010">
    <property type="protein sequence ID" value="GLR76433.1"/>
    <property type="molecule type" value="Genomic_DNA"/>
</dbReference>
<dbReference type="InterPro" id="IPR001296">
    <property type="entry name" value="Glyco_trans_1"/>
</dbReference>
<evidence type="ECO:0000313" key="4">
    <source>
        <dbReference type="Proteomes" id="UP000239273"/>
    </source>
</evidence>
<accession>A0A2S7X5S6</accession>
<dbReference type="RefSeq" id="WP_105064338.1">
    <property type="nucleotide sequence ID" value="NZ_BSOU01000010.1"/>
</dbReference>
<dbReference type="Proteomes" id="UP001156660">
    <property type="component" value="Unassembled WGS sequence"/>
</dbReference>